<dbReference type="PANTHER" id="PTHR23517">
    <property type="entry name" value="RESISTANCE PROTEIN MDTM, PUTATIVE-RELATED-RELATED"/>
    <property type="match status" value="1"/>
</dbReference>
<feature type="transmembrane region" description="Helical" evidence="7">
    <location>
        <begin position="215"/>
        <end position="236"/>
    </location>
</feature>
<feature type="transmembrane region" description="Helical" evidence="7">
    <location>
        <begin position="309"/>
        <end position="331"/>
    </location>
</feature>
<dbReference type="PROSITE" id="PS50850">
    <property type="entry name" value="MFS"/>
    <property type="match status" value="1"/>
</dbReference>
<comment type="caution">
    <text evidence="9">The sequence shown here is derived from an EMBL/GenBank/DDBJ whole genome shotgun (WGS) entry which is preliminary data.</text>
</comment>
<keyword evidence="5 7" id="KW-1133">Transmembrane helix</keyword>
<dbReference type="InterPro" id="IPR050171">
    <property type="entry name" value="MFS_Transporters"/>
</dbReference>
<feature type="transmembrane region" description="Helical" evidence="7">
    <location>
        <begin position="172"/>
        <end position="194"/>
    </location>
</feature>
<dbReference type="InterPro" id="IPR036259">
    <property type="entry name" value="MFS_trans_sf"/>
</dbReference>
<feature type="transmembrane region" description="Helical" evidence="7">
    <location>
        <begin position="373"/>
        <end position="392"/>
    </location>
</feature>
<evidence type="ECO:0000313" key="10">
    <source>
        <dbReference type="Proteomes" id="UP001166021"/>
    </source>
</evidence>
<feature type="transmembrane region" description="Helical" evidence="7">
    <location>
        <begin position="283"/>
        <end position="303"/>
    </location>
</feature>
<evidence type="ECO:0000313" key="9">
    <source>
        <dbReference type="EMBL" id="MBD0779084.1"/>
    </source>
</evidence>
<feature type="transmembrane region" description="Helical" evidence="7">
    <location>
        <begin position="343"/>
        <end position="361"/>
    </location>
</feature>
<dbReference type="RefSeq" id="WP_188244546.1">
    <property type="nucleotide sequence ID" value="NZ_JABTCF010000010.1"/>
</dbReference>
<keyword evidence="10" id="KW-1185">Reference proteome</keyword>
<keyword evidence="2" id="KW-0813">Transport</keyword>
<dbReference type="Proteomes" id="UP001166021">
    <property type="component" value="Unassembled WGS sequence"/>
</dbReference>
<dbReference type="InterPro" id="IPR011701">
    <property type="entry name" value="MFS"/>
</dbReference>
<evidence type="ECO:0000256" key="3">
    <source>
        <dbReference type="ARBA" id="ARBA00022475"/>
    </source>
</evidence>
<evidence type="ECO:0000256" key="2">
    <source>
        <dbReference type="ARBA" id="ARBA00022448"/>
    </source>
</evidence>
<dbReference type="CDD" id="cd17329">
    <property type="entry name" value="MFS_MdtH_MDR_like"/>
    <property type="match status" value="1"/>
</dbReference>
<feature type="transmembrane region" description="Helical" evidence="7">
    <location>
        <begin position="105"/>
        <end position="133"/>
    </location>
</feature>
<accession>A0ABR7V2P5</accession>
<feature type="transmembrane region" description="Helical" evidence="7">
    <location>
        <begin position="80"/>
        <end position="99"/>
    </location>
</feature>
<keyword evidence="6 7" id="KW-0472">Membrane</keyword>
<feature type="transmembrane region" description="Helical" evidence="7">
    <location>
        <begin position="20"/>
        <end position="43"/>
    </location>
</feature>
<gene>
    <name evidence="9" type="ORF">HPE56_14890</name>
</gene>
<sequence>MKKLYTQYIDSFKGLSKEVWWLALITLVNRAGTMVIPFLSLYLTQSLGFSLANVGSIMTSFGLGSLVGTWIGGRLTDKIGYYKVMLVSLVSTGFLFIGVQFLEGFWPLCIGIFILMVIADAFRPAVFVALSAYSKPENRTRSVTLIRLAINLGFSAGPALGGIIITSLGYGGLFWVDGFTCMVAGVLLLIVLHPRKSKVLDNVYHKSPTSAYKDTPFLLFIVAMVLFGFAFVQYFSTMPVYYSAIHSLSEFQIGLLLALNGFFIFVFEMPLIKFIEGRSWSKISNIIFGLCLTALSFLILNLFSWIGVLAIGMLLMTVGEMIAFPFSNAFAMDRARRGNQGEYMALYSMSFSIAHIFGHNSGMQSIAHFGYELTWYGITVVCLLGISLLLLLRNTLITRK</sequence>
<feature type="transmembrane region" description="Helical" evidence="7">
    <location>
        <begin position="145"/>
        <end position="166"/>
    </location>
</feature>
<evidence type="ECO:0000256" key="1">
    <source>
        <dbReference type="ARBA" id="ARBA00004651"/>
    </source>
</evidence>
<organism evidence="9 10">
    <name type="scientific">Maribacter aquimaris</name>
    <dbReference type="NCBI Taxonomy" id="2737171"/>
    <lineage>
        <taxon>Bacteria</taxon>
        <taxon>Pseudomonadati</taxon>
        <taxon>Bacteroidota</taxon>
        <taxon>Flavobacteriia</taxon>
        <taxon>Flavobacteriales</taxon>
        <taxon>Flavobacteriaceae</taxon>
        <taxon>Maribacter</taxon>
    </lineage>
</organism>
<dbReference type="SUPFAM" id="SSF103473">
    <property type="entry name" value="MFS general substrate transporter"/>
    <property type="match status" value="1"/>
</dbReference>
<evidence type="ECO:0000259" key="8">
    <source>
        <dbReference type="PROSITE" id="PS50850"/>
    </source>
</evidence>
<evidence type="ECO:0000256" key="7">
    <source>
        <dbReference type="SAM" id="Phobius"/>
    </source>
</evidence>
<dbReference type="PANTHER" id="PTHR23517:SF2">
    <property type="entry name" value="MULTIDRUG RESISTANCE PROTEIN MDTH"/>
    <property type="match status" value="1"/>
</dbReference>
<feature type="transmembrane region" description="Helical" evidence="7">
    <location>
        <begin position="251"/>
        <end position="271"/>
    </location>
</feature>
<dbReference type="InterPro" id="IPR020846">
    <property type="entry name" value="MFS_dom"/>
</dbReference>
<evidence type="ECO:0000256" key="5">
    <source>
        <dbReference type="ARBA" id="ARBA00022989"/>
    </source>
</evidence>
<proteinExistence type="predicted"/>
<keyword evidence="4 7" id="KW-0812">Transmembrane</keyword>
<name>A0ABR7V2P5_9FLAO</name>
<protein>
    <submittedName>
        <fullName evidence="9">MFS transporter</fullName>
    </submittedName>
</protein>
<feature type="domain" description="Major facilitator superfamily (MFS) profile" evidence="8">
    <location>
        <begin position="18"/>
        <end position="397"/>
    </location>
</feature>
<keyword evidence="3" id="KW-1003">Cell membrane</keyword>
<feature type="transmembrane region" description="Helical" evidence="7">
    <location>
        <begin position="49"/>
        <end position="73"/>
    </location>
</feature>
<comment type="subcellular location">
    <subcellularLocation>
        <location evidence="1">Cell membrane</location>
        <topology evidence="1">Multi-pass membrane protein</topology>
    </subcellularLocation>
</comment>
<reference evidence="9" key="1">
    <citation type="submission" date="2020-05" db="EMBL/GenBank/DDBJ databases">
        <title>The draft genome sequence of Maribacter sp. ANRC-HE7.</title>
        <authorList>
            <person name="Mu L."/>
        </authorList>
    </citation>
    <scope>NUCLEOTIDE SEQUENCE</scope>
    <source>
        <strain evidence="9">ANRC-HE7</strain>
    </source>
</reference>
<evidence type="ECO:0000256" key="6">
    <source>
        <dbReference type="ARBA" id="ARBA00023136"/>
    </source>
</evidence>
<dbReference type="EMBL" id="JABTCF010000010">
    <property type="protein sequence ID" value="MBD0779084.1"/>
    <property type="molecule type" value="Genomic_DNA"/>
</dbReference>
<dbReference type="Pfam" id="PF07690">
    <property type="entry name" value="MFS_1"/>
    <property type="match status" value="1"/>
</dbReference>
<dbReference type="Gene3D" id="1.20.1250.20">
    <property type="entry name" value="MFS general substrate transporter like domains"/>
    <property type="match status" value="1"/>
</dbReference>
<evidence type="ECO:0000256" key="4">
    <source>
        <dbReference type="ARBA" id="ARBA00022692"/>
    </source>
</evidence>